<keyword evidence="4 8" id="KW-0418">Kinase</keyword>
<feature type="region of interest" description="Disordered" evidence="6">
    <location>
        <begin position="696"/>
        <end position="720"/>
    </location>
</feature>
<dbReference type="Pfam" id="PF00069">
    <property type="entry name" value="Pkinase"/>
    <property type="match status" value="1"/>
</dbReference>
<evidence type="ECO:0000313" key="9">
    <source>
        <dbReference type="Proteomes" id="UP000221165"/>
    </source>
</evidence>
<evidence type="ECO:0000256" key="4">
    <source>
        <dbReference type="ARBA" id="ARBA00022777"/>
    </source>
</evidence>
<feature type="region of interest" description="Disordered" evidence="6">
    <location>
        <begin position="248"/>
        <end position="310"/>
    </location>
</feature>
<feature type="compositionally biased region" description="Polar residues" evidence="6">
    <location>
        <begin position="349"/>
        <end position="358"/>
    </location>
</feature>
<feature type="compositionally biased region" description="Basic and acidic residues" evidence="6">
    <location>
        <begin position="138"/>
        <end position="163"/>
    </location>
</feature>
<organism evidence="8 9">
    <name type="scientific">Cystoisospora suis</name>
    <dbReference type="NCBI Taxonomy" id="483139"/>
    <lineage>
        <taxon>Eukaryota</taxon>
        <taxon>Sar</taxon>
        <taxon>Alveolata</taxon>
        <taxon>Apicomplexa</taxon>
        <taxon>Conoidasida</taxon>
        <taxon>Coccidia</taxon>
        <taxon>Eucoccidiorida</taxon>
        <taxon>Eimeriorina</taxon>
        <taxon>Sarcocystidae</taxon>
        <taxon>Cystoisospora</taxon>
    </lineage>
</organism>
<feature type="compositionally biased region" description="Low complexity" evidence="6">
    <location>
        <begin position="388"/>
        <end position="399"/>
    </location>
</feature>
<evidence type="ECO:0000256" key="3">
    <source>
        <dbReference type="ARBA" id="ARBA00022741"/>
    </source>
</evidence>
<dbReference type="GO" id="GO:0005524">
    <property type="term" value="F:ATP binding"/>
    <property type="evidence" value="ECO:0007669"/>
    <property type="project" value="UniProtKB-KW"/>
</dbReference>
<keyword evidence="9" id="KW-1185">Reference proteome</keyword>
<protein>
    <submittedName>
        <fullName evidence="8">Agc kinase</fullName>
    </submittedName>
</protein>
<dbReference type="Gene3D" id="3.30.200.20">
    <property type="entry name" value="Phosphorylase Kinase, domain 1"/>
    <property type="match status" value="1"/>
</dbReference>
<keyword evidence="3" id="KW-0547">Nucleotide-binding</keyword>
<accession>A0A2C6L6B8</accession>
<dbReference type="PROSITE" id="PS50011">
    <property type="entry name" value="PROTEIN_KINASE_DOM"/>
    <property type="match status" value="1"/>
</dbReference>
<feature type="region of interest" description="Disordered" evidence="6">
    <location>
        <begin position="349"/>
        <end position="422"/>
    </location>
</feature>
<evidence type="ECO:0000256" key="2">
    <source>
        <dbReference type="ARBA" id="ARBA00022679"/>
    </source>
</evidence>
<keyword evidence="5" id="KW-0067">ATP-binding</keyword>
<feature type="compositionally biased region" description="Polar residues" evidence="6">
    <location>
        <begin position="45"/>
        <end position="54"/>
    </location>
</feature>
<dbReference type="GO" id="GO:0005952">
    <property type="term" value="C:cAMP-dependent protein kinase complex"/>
    <property type="evidence" value="ECO:0007669"/>
    <property type="project" value="TreeGrafter"/>
</dbReference>
<keyword evidence="2" id="KW-0808">Transferase</keyword>
<evidence type="ECO:0000313" key="8">
    <source>
        <dbReference type="EMBL" id="PHJ23669.1"/>
    </source>
</evidence>
<evidence type="ECO:0000259" key="7">
    <source>
        <dbReference type="PROSITE" id="PS50011"/>
    </source>
</evidence>
<feature type="region of interest" description="Disordered" evidence="6">
    <location>
        <begin position="38"/>
        <end position="92"/>
    </location>
</feature>
<dbReference type="RefSeq" id="XP_067925344.1">
    <property type="nucleotide sequence ID" value="XM_068062671.1"/>
</dbReference>
<proteinExistence type="predicted"/>
<evidence type="ECO:0000256" key="1">
    <source>
        <dbReference type="ARBA" id="ARBA00022527"/>
    </source>
</evidence>
<dbReference type="PANTHER" id="PTHR24353">
    <property type="entry name" value="CYCLIC NUCLEOTIDE-DEPENDENT PROTEIN KINASE"/>
    <property type="match status" value="1"/>
</dbReference>
<dbReference type="AlphaFoldDB" id="A0A2C6L6B8"/>
<dbReference type="OrthoDB" id="331819at2759"/>
<dbReference type="Proteomes" id="UP000221165">
    <property type="component" value="Unassembled WGS sequence"/>
</dbReference>
<dbReference type="GeneID" id="94425882"/>
<gene>
    <name evidence="8" type="ORF">CSUI_002471</name>
</gene>
<dbReference type="Gene3D" id="1.10.510.10">
    <property type="entry name" value="Transferase(Phosphotransferase) domain 1"/>
    <property type="match status" value="2"/>
</dbReference>
<feature type="compositionally biased region" description="Polar residues" evidence="6">
    <location>
        <begin position="273"/>
        <end position="287"/>
    </location>
</feature>
<dbReference type="PANTHER" id="PTHR24353:SF37">
    <property type="entry name" value="CAMP-DEPENDENT PROTEIN KINASE CATALYTIC SUBUNIT PRKX"/>
    <property type="match status" value="1"/>
</dbReference>
<evidence type="ECO:0000256" key="6">
    <source>
        <dbReference type="SAM" id="MobiDB-lite"/>
    </source>
</evidence>
<dbReference type="SUPFAM" id="SSF56112">
    <property type="entry name" value="Protein kinase-like (PK-like)"/>
    <property type="match status" value="1"/>
</dbReference>
<feature type="compositionally biased region" description="Low complexity" evidence="6">
    <location>
        <begin position="299"/>
        <end position="310"/>
    </location>
</feature>
<dbReference type="VEuPathDB" id="ToxoDB:CSUI_002471"/>
<sequence length="720" mass="79329">MQNRRRFLFRFLFSRDKHLNTSASAPVEPEAGRSRFVSAPVYLHPSSNDLSPTNDSRRRQHGRPRTKSSLPSIEPAQEVLRNTPTDPLPLGSCYSGIEPSAFEGDIPRANNIASSSSASSFSTSTTRSCSMKNKHPRERNDKEHLHPGKEREEEKDRKEEGESTGHLSSSATSPSGATTTTTTAPAPPVPPPPSCCTAKRMGPVREEEEEDERYIGPYEKLQEITLKRKSIIWLCRRRKTVPTLLREVHHPPCSSSTLPGVEEESDGGEKRQQTSGAACSNGSTCPTSDRDGKMTHVFSSSSCSSTLSPSLPSGALKDGGVVGCPSPAISGGQSGVDLSSSLGPSCVDDTTSGCTYTQPEAAGPPRDDDGGNASEDRRQHTSPHNPCSSSDPPSTILSSAERPPALTPERPPGVLKAERGEEEEETLYAVKGILKSSVVTQKQAEHLWNERQLSEAIRGMPEIQCSTQKFVETLKTSTSIYFVFEVVTGGPLHRHIRFEGGFPCERVRWYSAELVLILEALHARGILYRDLQASNILLSHDGRLKLVDFGLSKDLSTSRLKRTRSYCGTLHAMAPEMMAAEDEIHAGEKTKLGMPCSLRNHSISELARRSPGSLTFPRDRRVPDEAKDLIIRLLQADPERRLGRNGAAEVKSHAFFKNLDWELADRIRQASRLTEEDRQHIPEVEKGLGIHVRRRRSSFDERMKSKNSLEKAADDPFADF</sequence>
<dbReference type="GO" id="GO:0004691">
    <property type="term" value="F:cAMP-dependent protein kinase activity"/>
    <property type="evidence" value="ECO:0007669"/>
    <property type="project" value="TreeGrafter"/>
</dbReference>
<feature type="domain" description="Protein kinase" evidence="7">
    <location>
        <begin position="400"/>
        <end position="656"/>
    </location>
</feature>
<keyword evidence="1" id="KW-0723">Serine/threonine-protein kinase</keyword>
<feature type="region of interest" description="Disordered" evidence="6">
    <location>
        <begin position="105"/>
        <end position="212"/>
    </location>
</feature>
<dbReference type="InterPro" id="IPR011009">
    <property type="entry name" value="Kinase-like_dom_sf"/>
</dbReference>
<feature type="compositionally biased region" description="Basic and acidic residues" evidence="6">
    <location>
        <begin position="365"/>
        <end position="379"/>
    </location>
</feature>
<dbReference type="InterPro" id="IPR000719">
    <property type="entry name" value="Prot_kinase_dom"/>
</dbReference>
<feature type="compositionally biased region" description="Pro residues" evidence="6">
    <location>
        <begin position="185"/>
        <end position="194"/>
    </location>
</feature>
<dbReference type="EMBL" id="MIGC01001042">
    <property type="protein sequence ID" value="PHJ23669.1"/>
    <property type="molecule type" value="Genomic_DNA"/>
</dbReference>
<name>A0A2C6L6B8_9APIC</name>
<feature type="compositionally biased region" description="Low complexity" evidence="6">
    <location>
        <begin position="114"/>
        <end position="130"/>
    </location>
</feature>
<feature type="compositionally biased region" description="Basic and acidic residues" evidence="6">
    <location>
        <begin position="697"/>
        <end position="714"/>
    </location>
</feature>
<comment type="caution">
    <text evidence="8">The sequence shown here is derived from an EMBL/GenBank/DDBJ whole genome shotgun (WGS) entry which is preliminary data.</text>
</comment>
<evidence type="ECO:0000256" key="5">
    <source>
        <dbReference type="ARBA" id="ARBA00022840"/>
    </source>
</evidence>
<feature type="compositionally biased region" description="Low complexity" evidence="6">
    <location>
        <begin position="168"/>
        <end position="184"/>
    </location>
</feature>
<reference evidence="8 9" key="1">
    <citation type="journal article" date="2017" name="Int. J. Parasitol.">
        <title>The genome of the protozoan parasite Cystoisospora suis and a reverse vaccinology approach to identify vaccine candidates.</title>
        <authorList>
            <person name="Palmieri N."/>
            <person name="Shrestha A."/>
            <person name="Ruttkowski B."/>
            <person name="Beck T."/>
            <person name="Vogl C."/>
            <person name="Tomley F."/>
            <person name="Blake D.P."/>
            <person name="Joachim A."/>
        </authorList>
    </citation>
    <scope>NUCLEOTIDE SEQUENCE [LARGE SCALE GENOMIC DNA]</scope>
    <source>
        <strain evidence="8 9">Wien I</strain>
    </source>
</reference>